<dbReference type="RefSeq" id="YP_009861055.1">
    <property type="nucleotide sequence ID" value="NC_048968.1"/>
</dbReference>
<keyword evidence="1" id="KW-0687">Ribonucleoprotein</keyword>
<dbReference type="EMBL" id="MN966687">
    <property type="protein sequence ID" value="QKJ84911.1"/>
    <property type="molecule type" value="Genomic_DNA"/>
</dbReference>
<sequence length="313" mass="36326">MDAFNQLAQKSLFWFHCPENKKLTFSSLKKPVISYQKCMLKTRLEKFNDKVVSEDLILLYNIKNIAQLKIFDQGTISCTSNRFILDESIFLDTFCKYFLCFLKKMKITKAHRSIASFNIREKDILGLKINLRKKNLFQFLDKLLIFTGQELPKQDSALFINDQVLGSKMVHSSSEDKRGLVSQSNAYNSRIFRSKMNEDLYLASSFTIKSNQKDTIGIFPEVFFFNQGKNKSGTISSFFSKYSFSCLIKTFYKLNNTDQNGDTQCNLRSKNKQTMHGLNNNLLSQQSSINFKMIDHKNQMKKVFVSAFQFPIV</sequence>
<evidence type="ECO:0000313" key="1">
    <source>
        <dbReference type="EMBL" id="QKJ84911.1"/>
    </source>
</evidence>
<dbReference type="Gene3D" id="3.30.1440.10">
    <property type="match status" value="1"/>
</dbReference>
<dbReference type="GeneID" id="55748057"/>
<dbReference type="GO" id="GO:0005840">
    <property type="term" value="C:ribosome"/>
    <property type="evidence" value="ECO:0007669"/>
    <property type="project" value="UniProtKB-KW"/>
</dbReference>
<accession>A0A6M8U801</accession>
<name>A0A6M8U801_9CHLO</name>
<reference evidence="1" key="1">
    <citation type="journal article" date="2020" name="Mitochondrial DNA Part B Resour">
        <title>The complete mitochondrial genome of the rubber tree endophytic alga Heveochlorella hainangensis.</title>
        <authorList>
            <person name="Yu B."/>
            <person name="Ma S."/>
            <person name="Han B."/>
            <person name="Fu L."/>
            <person name="Tan D."/>
            <person name="Sun X."/>
            <person name="Zhang J."/>
        </authorList>
    </citation>
    <scope>NUCLEOTIDE SEQUENCE</scope>
</reference>
<keyword evidence="1" id="KW-0689">Ribosomal protein</keyword>
<gene>
    <name evidence="1" type="primary">rpl5</name>
</gene>
<protein>
    <submittedName>
        <fullName evidence="1">50S ribosomal protein L5</fullName>
    </submittedName>
</protein>
<keyword evidence="1" id="KW-0496">Mitochondrion</keyword>
<organism evidence="1">
    <name type="scientific">Jaagichlorella hainangensis</name>
    <dbReference type="NCBI Taxonomy" id="445995"/>
    <lineage>
        <taxon>Eukaryota</taxon>
        <taxon>Viridiplantae</taxon>
        <taxon>Chlorophyta</taxon>
        <taxon>core chlorophytes</taxon>
        <taxon>Trebouxiophyceae</taxon>
        <taxon>Watanabeales</taxon>
        <taxon>Watanabeaceae</taxon>
        <taxon>Jaagichlorella</taxon>
    </lineage>
</organism>
<proteinExistence type="predicted"/>
<dbReference type="SUPFAM" id="SSF55282">
    <property type="entry name" value="RL5-like"/>
    <property type="match status" value="1"/>
</dbReference>
<geneLocation type="mitochondrion" evidence="1"/>
<dbReference type="AlphaFoldDB" id="A0A6M8U801"/>
<dbReference type="InterPro" id="IPR022803">
    <property type="entry name" value="Ribosomal_uL5_dom_sf"/>
</dbReference>